<dbReference type="InterPro" id="IPR037202">
    <property type="entry name" value="ESCRT_assembly_dom"/>
</dbReference>
<comment type="subcellular location">
    <subcellularLocation>
        <location evidence="1">Endosome</location>
    </subcellularLocation>
</comment>
<name>A0A507E382_9FUNG</name>
<keyword evidence="4" id="KW-0967">Endosome</keyword>
<comment type="similarity">
    <text evidence="2">Belongs to the ubiquitin-conjugating enzyme family. UEV subfamily.</text>
</comment>
<evidence type="ECO:0008006" key="14">
    <source>
        <dbReference type="Google" id="ProtNLM"/>
    </source>
</evidence>
<evidence type="ECO:0000256" key="4">
    <source>
        <dbReference type="ARBA" id="ARBA00022753"/>
    </source>
</evidence>
<evidence type="ECO:0000256" key="7">
    <source>
        <dbReference type="PROSITE-ProRule" id="PRU00644"/>
    </source>
</evidence>
<dbReference type="InterPro" id="IPR016135">
    <property type="entry name" value="UBQ-conjugating_enzyme/RWD"/>
</dbReference>
<evidence type="ECO:0000313" key="12">
    <source>
        <dbReference type="EMBL" id="TPX57578.1"/>
    </source>
</evidence>
<feature type="coiled-coil region" evidence="8">
    <location>
        <begin position="327"/>
        <end position="411"/>
    </location>
</feature>
<evidence type="ECO:0000256" key="9">
    <source>
        <dbReference type="SAM" id="MobiDB-lite"/>
    </source>
</evidence>
<dbReference type="GO" id="GO:0043130">
    <property type="term" value="F:ubiquitin binding"/>
    <property type="evidence" value="ECO:0007669"/>
    <property type="project" value="TreeGrafter"/>
</dbReference>
<evidence type="ECO:0000256" key="6">
    <source>
        <dbReference type="ARBA" id="ARBA00023054"/>
    </source>
</evidence>
<dbReference type="PANTHER" id="PTHR23306">
    <property type="entry name" value="TUMOR SUSCEPTIBILITY GENE 101 PROTEIN-RELATED"/>
    <property type="match status" value="1"/>
</dbReference>
<dbReference type="GO" id="GO:0000813">
    <property type="term" value="C:ESCRT I complex"/>
    <property type="evidence" value="ECO:0007669"/>
    <property type="project" value="TreeGrafter"/>
</dbReference>
<reference evidence="12 13" key="1">
    <citation type="journal article" date="2019" name="Sci. Rep.">
        <title>Comparative genomics of chytrid fungi reveal insights into the obligate biotrophic and pathogenic lifestyle of Synchytrium endobioticum.</title>
        <authorList>
            <person name="van de Vossenberg B.T.L.H."/>
            <person name="Warris S."/>
            <person name="Nguyen H.D.T."/>
            <person name="van Gent-Pelzer M.P.E."/>
            <person name="Joly D.L."/>
            <person name="van de Geest H.C."/>
            <person name="Bonants P.J.M."/>
            <person name="Smith D.S."/>
            <person name="Levesque C.A."/>
            <person name="van der Lee T.A.J."/>
        </authorList>
    </citation>
    <scope>NUCLEOTIDE SEQUENCE [LARGE SCALE GENOMIC DNA]</scope>
    <source>
        <strain evidence="12 13">CBS 809.83</strain>
    </source>
</reference>
<dbReference type="EMBL" id="QEAQ01000050">
    <property type="protein sequence ID" value="TPX57578.1"/>
    <property type="molecule type" value="Genomic_DNA"/>
</dbReference>
<dbReference type="InterPro" id="IPR008883">
    <property type="entry name" value="UEV_N"/>
</dbReference>
<feature type="compositionally biased region" description="Pro residues" evidence="9">
    <location>
        <begin position="237"/>
        <end position="257"/>
    </location>
</feature>
<dbReference type="PRINTS" id="PR01217">
    <property type="entry name" value="PRICHEXTENSN"/>
</dbReference>
<dbReference type="GO" id="GO:0043162">
    <property type="term" value="P:ubiquitin-dependent protein catabolic process via the multivesicular body sorting pathway"/>
    <property type="evidence" value="ECO:0007669"/>
    <property type="project" value="UniProtKB-ARBA"/>
</dbReference>
<dbReference type="PANTHER" id="PTHR23306:SF3">
    <property type="entry name" value="TUMOR SUPPRESSOR PROTEIN 101"/>
    <property type="match status" value="1"/>
</dbReference>
<dbReference type="Pfam" id="PF09454">
    <property type="entry name" value="Vps23_core"/>
    <property type="match status" value="1"/>
</dbReference>
<evidence type="ECO:0000256" key="1">
    <source>
        <dbReference type="ARBA" id="ARBA00004177"/>
    </source>
</evidence>
<comment type="caution">
    <text evidence="12">The sequence shown here is derived from an EMBL/GenBank/DDBJ whole genome shotgun (WGS) entry which is preliminary data.</text>
</comment>
<keyword evidence="5 7" id="KW-0653">Protein transport</keyword>
<evidence type="ECO:0000259" key="10">
    <source>
        <dbReference type="PROSITE" id="PS51312"/>
    </source>
</evidence>
<keyword evidence="13" id="KW-1185">Reference proteome</keyword>
<feature type="compositionally biased region" description="Low complexity" evidence="9">
    <location>
        <begin position="258"/>
        <end position="299"/>
    </location>
</feature>
<feature type="domain" description="SB" evidence="10">
    <location>
        <begin position="418"/>
        <end position="484"/>
    </location>
</feature>
<dbReference type="Pfam" id="PF05743">
    <property type="entry name" value="UEV"/>
    <property type="match status" value="1"/>
</dbReference>
<dbReference type="SUPFAM" id="SSF54495">
    <property type="entry name" value="UBC-like"/>
    <property type="match status" value="1"/>
</dbReference>
<keyword evidence="6 8" id="KW-0175">Coiled coil</keyword>
<feature type="region of interest" description="Disordered" evidence="9">
    <location>
        <begin position="135"/>
        <end position="308"/>
    </location>
</feature>
<proteinExistence type="inferred from homology"/>
<dbReference type="Gene3D" id="3.10.110.10">
    <property type="entry name" value="Ubiquitin Conjugating Enzyme"/>
    <property type="match status" value="1"/>
</dbReference>
<organism evidence="12 13">
    <name type="scientific">Powellomyces hirtus</name>
    <dbReference type="NCBI Taxonomy" id="109895"/>
    <lineage>
        <taxon>Eukaryota</taxon>
        <taxon>Fungi</taxon>
        <taxon>Fungi incertae sedis</taxon>
        <taxon>Chytridiomycota</taxon>
        <taxon>Chytridiomycota incertae sedis</taxon>
        <taxon>Chytridiomycetes</taxon>
        <taxon>Spizellomycetales</taxon>
        <taxon>Powellomycetaceae</taxon>
        <taxon>Powellomyces</taxon>
    </lineage>
</organism>
<evidence type="ECO:0000256" key="5">
    <source>
        <dbReference type="ARBA" id="ARBA00022927"/>
    </source>
</evidence>
<dbReference type="GO" id="GO:0072666">
    <property type="term" value="P:establishment of protein localization to vacuole"/>
    <property type="evidence" value="ECO:0007669"/>
    <property type="project" value="UniProtKB-ARBA"/>
</dbReference>
<sequence length="484" mass="54323">MNFEQYQQRDRVFRDADAVLVNYNGLAPKTDTYTHEDGRTVVLLCMHGTVPISFRNITYNIPVALWVPHGYPAQPPICFVTPTSTMLVRASKHVDLSGKVYHPYLAYWHMNTEESTLLQFVRVLQEVFAQEPPVYTKPSNAAPAPQQNYQAPGFSGPPQQQQQQQPSRTSGNQPYQDSGRLQQPQPQLQPQHQSRQQQHTPPPPPPPPQQNYNHHPPPQYTSPTQHLAMPDPRRHATPPPSSSMSNQPPPIPPPPPSYAANRNSANNSPHPQHQQQQPQSYPQQPQQQKQRIPQQKPTPAAAPPVPHKPLAASIDTQAYQSAVDDRMARMTTIREVLKSRLRQKERELNASLPPDIERLLDVNKRLEEGEAQISTALKNAAAHENEIRASIETVQQKNAEVAAQIVEIQAQPDVDVDEILSGALFDLVAQDHAIDDTLYYLGKALDAEKIDGAVYMKNVRSLAREQFIKRALIAKIRAHIGLNT</sequence>
<dbReference type="SUPFAM" id="SSF140111">
    <property type="entry name" value="Endosomal sorting complex assembly domain"/>
    <property type="match status" value="1"/>
</dbReference>
<evidence type="ECO:0000313" key="13">
    <source>
        <dbReference type="Proteomes" id="UP000318582"/>
    </source>
</evidence>
<dbReference type="AlphaFoldDB" id="A0A507E382"/>
<dbReference type="Gene3D" id="6.10.140.820">
    <property type="match status" value="1"/>
</dbReference>
<evidence type="ECO:0000256" key="2">
    <source>
        <dbReference type="ARBA" id="ARBA00009594"/>
    </source>
</evidence>
<keyword evidence="3 7" id="KW-0813">Transport</keyword>
<dbReference type="InterPro" id="IPR052070">
    <property type="entry name" value="ESCRT-I_UEV_domain"/>
</dbReference>
<feature type="compositionally biased region" description="Low complexity" evidence="9">
    <location>
        <begin position="182"/>
        <end position="199"/>
    </location>
</feature>
<dbReference type="STRING" id="109895.A0A507E382"/>
<dbReference type="PROSITE" id="PS51312">
    <property type="entry name" value="SB"/>
    <property type="match status" value="1"/>
</dbReference>
<gene>
    <name evidence="12" type="ORF">PhCBS80983_g03754</name>
</gene>
<accession>A0A507E382</accession>
<feature type="compositionally biased region" description="Low complexity" evidence="9">
    <location>
        <begin position="138"/>
        <end position="166"/>
    </location>
</feature>
<dbReference type="PROSITE" id="PS51322">
    <property type="entry name" value="UEV"/>
    <property type="match status" value="1"/>
</dbReference>
<feature type="compositionally biased region" description="Pro residues" evidence="9">
    <location>
        <begin position="200"/>
        <end position="220"/>
    </location>
</feature>
<evidence type="ECO:0000259" key="11">
    <source>
        <dbReference type="PROSITE" id="PS51322"/>
    </source>
</evidence>
<dbReference type="InterPro" id="IPR017916">
    <property type="entry name" value="SB_dom"/>
</dbReference>
<dbReference type="GO" id="GO:0015031">
    <property type="term" value="P:protein transport"/>
    <property type="evidence" value="ECO:0007669"/>
    <property type="project" value="UniProtKB-UniRule"/>
</dbReference>
<protein>
    <recommendedName>
        <fullName evidence="14">UEV domain-containing protein</fullName>
    </recommendedName>
</protein>
<feature type="domain" description="UEV" evidence="11">
    <location>
        <begin position="1"/>
        <end position="138"/>
    </location>
</feature>
<evidence type="ECO:0000256" key="8">
    <source>
        <dbReference type="SAM" id="Coils"/>
    </source>
</evidence>
<dbReference type="CDD" id="cd11685">
    <property type="entry name" value="UEV_TSG101-like"/>
    <property type="match status" value="1"/>
</dbReference>
<feature type="compositionally biased region" description="Polar residues" evidence="9">
    <location>
        <begin position="167"/>
        <end position="181"/>
    </location>
</feature>
<evidence type="ECO:0000256" key="3">
    <source>
        <dbReference type="ARBA" id="ARBA00022448"/>
    </source>
</evidence>
<dbReference type="Proteomes" id="UP000318582">
    <property type="component" value="Unassembled WGS sequence"/>
</dbReference>